<organism evidence="3 4">
    <name type="scientific">Phakopsora pachyrhizi</name>
    <name type="common">Asian soybean rust disease fungus</name>
    <dbReference type="NCBI Taxonomy" id="170000"/>
    <lineage>
        <taxon>Eukaryota</taxon>
        <taxon>Fungi</taxon>
        <taxon>Dikarya</taxon>
        <taxon>Basidiomycota</taxon>
        <taxon>Pucciniomycotina</taxon>
        <taxon>Pucciniomycetes</taxon>
        <taxon>Pucciniales</taxon>
        <taxon>Phakopsoraceae</taxon>
        <taxon>Phakopsora</taxon>
    </lineage>
</organism>
<keyword evidence="2" id="KW-0472">Membrane</keyword>
<dbReference type="AlphaFoldDB" id="A0AAV0AMP1"/>
<feature type="compositionally biased region" description="Polar residues" evidence="1">
    <location>
        <begin position="187"/>
        <end position="227"/>
    </location>
</feature>
<feature type="compositionally biased region" description="Polar residues" evidence="1">
    <location>
        <begin position="1"/>
        <end position="21"/>
    </location>
</feature>
<feature type="compositionally biased region" description="Polar residues" evidence="1">
    <location>
        <begin position="139"/>
        <end position="159"/>
    </location>
</feature>
<accession>A0AAV0AMP1</accession>
<feature type="compositionally biased region" description="Polar residues" evidence="1">
    <location>
        <begin position="82"/>
        <end position="118"/>
    </location>
</feature>
<protein>
    <submittedName>
        <fullName evidence="3">Expressed protein</fullName>
    </submittedName>
</protein>
<name>A0AAV0AMP1_PHAPC</name>
<reference evidence="3" key="1">
    <citation type="submission" date="2022-06" db="EMBL/GenBank/DDBJ databases">
        <authorList>
            <consortium name="SYNGENTA / RWTH Aachen University"/>
        </authorList>
    </citation>
    <scope>NUCLEOTIDE SEQUENCE</scope>
</reference>
<keyword evidence="2" id="KW-1133">Transmembrane helix</keyword>
<feature type="region of interest" description="Disordered" evidence="1">
    <location>
        <begin position="1"/>
        <end position="397"/>
    </location>
</feature>
<gene>
    <name evidence="3" type="ORF">PPACK8108_LOCUS4560</name>
</gene>
<feature type="transmembrane region" description="Helical" evidence="2">
    <location>
        <begin position="525"/>
        <end position="547"/>
    </location>
</feature>
<feature type="compositionally biased region" description="Basic and acidic residues" evidence="1">
    <location>
        <begin position="174"/>
        <end position="186"/>
    </location>
</feature>
<keyword evidence="2" id="KW-0812">Transmembrane</keyword>
<feature type="compositionally biased region" description="Low complexity" evidence="1">
    <location>
        <begin position="119"/>
        <end position="130"/>
    </location>
</feature>
<evidence type="ECO:0000313" key="4">
    <source>
        <dbReference type="Proteomes" id="UP001153365"/>
    </source>
</evidence>
<proteinExistence type="predicted"/>
<feature type="compositionally biased region" description="Polar residues" evidence="1">
    <location>
        <begin position="337"/>
        <end position="351"/>
    </location>
</feature>
<evidence type="ECO:0000256" key="2">
    <source>
        <dbReference type="SAM" id="Phobius"/>
    </source>
</evidence>
<dbReference type="Proteomes" id="UP001153365">
    <property type="component" value="Unassembled WGS sequence"/>
</dbReference>
<comment type="caution">
    <text evidence="3">The sequence shown here is derived from an EMBL/GenBank/DDBJ whole genome shotgun (WGS) entry which is preliminary data.</text>
</comment>
<feature type="compositionally biased region" description="Polar residues" evidence="1">
    <location>
        <begin position="56"/>
        <end position="68"/>
    </location>
</feature>
<feature type="region of interest" description="Disordered" evidence="1">
    <location>
        <begin position="428"/>
        <end position="480"/>
    </location>
</feature>
<evidence type="ECO:0000313" key="3">
    <source>
        <dbReference type="EMBL" id="CAH7669906.1"/>
    </source>
</evidence>
<feature type="compositionally biased region" description="Polar residues" evidence="1">
    <location>
        <begin position="283"/>
        <end position="304"/>
    </location>
</feature>
<dbReference type="EMBL" id="CALTRL010000839">
    <property type="protein sequence ID" value="CAH7669906.1"/>
    <property type="molecule type" value="Genomic_DNA"/>
</dbReference>
<keyword evidence="4" id="KW-1185">Reference proteome</keyword>
<evidence type="ECO:0000256" key="1">
    <source>
        <dbReference type="SAM" id="MobiDB-lite"/>
    </source>
</evidence>
<sequence>MTEYQNIETLENQSASQQAESLPNEYPENDLGHSSLPKAQKLPSTTEDKNPFLTHVPTQAESNHSQDGSGYGKLANGEGKTVQESTSENLNNLPNYPSIDVPNSEQPSEFSNTNSLENGGTTALGAGSTTEEQVPHDQGYSSMGDMSNSVKSGAQSPDSQPCDPKDTAAFAHLSSKDSNKDSKNPESNHYQPQGQSVSASNYVGSYFQPQGQSVSSSNYGGDYNQPQGRPVSAQYYGGGYSQPQGQSVSSPIYGGENENKAPGQSPPFSPGQRTHENPAYPSEDNNSFSQNISQTSSAANSNPEVSPEISSGRLKEEHKPAGTANPYPKALVPSSDAEAQTGESNVLNSYNHPKEDFSWSNAGGSGNKLGSAENKGSRDSSNSYSGISATGSSNKYVNSGDTHLSAYGSSTLNLGNNSSLVAPAAFNSPGQSNSANLSGSKTALETPKHSQSPFLNSTNSASLNHTTPPSLNLTNNSIHSPISSSTVRQVGIPGNGTAPITSGIPINGSASEPVQHAHLKKVCKVMGFSITGGVAAFLVLAAVTTFFRRRALKKRNLKAEISVPRLQPSVNGIEVSETGIADTTKNSMQELASEVRSQNHGSVELGRGNYGHHASYASSFGNSDETDLEQNYYLEDQSDRHDDLVYELNIDRPMPEAYEYDTGLELAENDIGYNILDANFEFLNEEPFPQHFERNFDDMTQVQTEYSNDDSVFEGNRR</sequence>
<feature type="compositionally biased region" description="Low complexity" evidence="1">
    <location>
        <begin position="241"/>
        <end position="251"/>
    </location>
</feature>
<feature type="compositionally biased region" description="Polar residues" evidence="1">
    <location>
        <begin position="379"/>
        <end position="397"/>
    </location>
</feature>